<dbReference type="AlphaFoldDB" id="A0A6J4HMN8"/>
<dbReference type="InterPro" id="IPR017853">
    <property type="entry name" value="GH"/>
</dbReference>
<reference evidence="5" key="1">
    <citation type="submission" date="2020-02" db="EMBL/GenBank/DDBJ databases">
        <authorList>
            <person name="Meier V. D."/>
        </authorList>
    </citation>
    <scope>NUCLEOTIDE SEQUENCE</scope>
    <source>
        <strain evidence="5">AVDCRST_MAG63</strain>
    </source>
</reference>
<dbReference type="InterPro" id="IPR006311">
    <property type="entry name" value="TAT_signal"/>
</dbReference>
<feature type="region of interest" description="Disordered" evidence="1">
    <location>
        <begin position="102"/>
        <end position="132"/>
    </location>
</feature>
<gene>
    <name evidence="5" type="ORF">AVDCRST_MAG63-838</name>
</gene>
<protein>
    <submittedName>
        <fullName evidence="5">GH140</fullName>
    </submittedName>
</protein>
<dbReference type="PANTHER" id="PTHR37836">
    <property type="entry name" value="LMO1036 PROTEIN"/>
    <property type="match status" value="1"/>
</dbReference>
<evidence type="ECO:0000313" key="5">
    <source>
        <dbReference type="EMBL" id="CAA9228060.1"/>
    </source>
</evidence>
<evidence type="ECO:0000259" key="3">
    <source>
        <dbReference type="Pfam" id="PF12904"/>
    </source>
</evidence>
<feature type="signal peptide" evidence="2">
    <location>
        <begin position="1"/>
        <end position="34"/>
    </location>
</feature>
<dbReference type="EMBL" id="CADCTO010000112">
    <property type="protein sequence ID" value="CAA9228060.1"/>
    <property type="molecule type" value="Genomic_DNA"/>
</dbReference>
<dbReference type="Gene3D" id="3.20.20.80">
    <property type="entry name" value="Glycosidases"/>
    <property type="match status" value="1"/>
</dbReference>
<evidence type="ECO:0000256" key="2">
    <source>
        <dbReference type="SAM" id="SignalP"/>
    </source>
</evidence>
<dbReference type="Pfam" id="PF12904">
    <property type="entry name" value="Collagen_bind_2"/>
    <property type="match status" value="1"/>
</dbReference>
<feature type="chain" id="PRO_5026958857" evidence="2">
    <location>
        <begin position="35"/>
        <end position="489"/>
    </location>
</feature>
<sequence>MCRSIMARRHAVAWFSVATAVVAVVLSIAPAASAASLPRLKVSPNKRFLVKADGQPFFYLGDTAWELFHRLDRAEAVRYLQNRADRRYTAIQAVALAEIDGLNTPNAHGDRPLRNNDPTQPDTTPGSDPKDAAQYDYWDHVDYIVDEAARRGLYIALLPTWGQWVNNNNIFTPASARAYGEFLAKRYGKKPVIWVLGGDRNPDAPAQQAIWAAMAEGVTAGSGGKPDDALTTFHPTGGSTSSRWFHDAPWLDFNMWQTGHNTNTDVWNRMKSDYDRTPTKPVMDGEPLYEDHPIAFNAARFGYSNDYEVRKIAYWDVFAGAHGHTYGNHSVWQMHAPRWGKGVNGPLSFWYDAIDRPGAAQMQHLRNLIESRPMLVRVPDQSVLASDAGSGTDRVQATRATDGSYLFVYTASGRPVTVRMDRITGTTARAHWYDPRTGRASTAGTFPTTGERAFTPPSNGAGNDWVLVLDAQNKRFPEPGKVNTRGAAR</sequence>
<evidence type="ECO:0000256" key="1">
    <source>
        <dbReference type="SAM" id="MobiDB-lite"/>
    </source>
</evidence>
<dbReference type="Pfam" id="PF13204">
    <property type="entry name" value="Apiosidase"/>
    <property type="match status" value="1"/>
</dbReference>
<feature type="domain" description="Apiosidase-like catalytic" evidence="4">
    <location>
        <begin position="43"/>
        <end position="374"/>
    </location>
</feature>
<organism evidence="5">
    <name type="scientific">uncultured Armatimonadetes bacterium</name>
    <dbReference type="NCBI Taxonomy" id="157466"/>
    <lineage>
        <taxon>Bacteria</taxon>
        <taxon>Bacillati</taxon>
        <taxon>Armatimonadota</taxon>
        <taxon>environmental samples</taxon>
    </lineage>
</organism>
<dbReference type="InterPro" id="IPR025277">
    <property type="entry name" value="Apiosidase-like_cat_dom"/>
</dbReference>
<keyword evidence="2" id="KW-0732">Signal</keyword>
<proteinExistence type="predicted"/>
<accession>A0A6J4HMN8</accession>
<evidence type="ECO:0000259" key="4">
    <source>
        <dbReference type="Pfam" id="PF13204"/>
    </source>
</evidence>
<feature type="domain" description="Putative collagen-binding" evidence="3">
    <location>
        <begin position="378"/>
        <end position="470"/>
    </location>
</feature>
<dbReference type="SUPFAM" id="SSF51445">
    <property type="entry name" value="(Trans)glycosidases"/>
    <property type="match status" value="1"/>
</dbReference>
<dbReference type="PANTHER" id="PTHR37836:SF3">
    <property type="entry name" value="ENDOGLUCANASE"/>
    <property type="match status" value="1"/>
</dbReference>
<dbReference type="PROSITE" id="PS51318">
    <property type="entry name" value="TAT"/>
    <property type="match status" value="1"/>
</dbReference>
<name>A0A6J4HMN8_9BACT</name>
<feature type="compositionally biased region" description="Polar residues" evidence="1">
    <location>
        <begin position="116"/>
        <end position="126"/>
    </location>
</feature>
<dbReference type="InterPro" id="IPR024749">
    <property type="entry name" value="Collagen-bd_put"/>
</dbReference>